<dbReference type="EMBL" id="CAJNOH010001240">
    <property type="protein sequence ID" value="CAF1194250.1"/>
    <property type="molecule type" value="Genomic_DNA"/>
</dbReference>
<dbReference type="CDD" id="cd00385">
    <property type="entry name" value="Isoprenoid_Biosyn_C1"/>
    <property type="match status" value="1"/>
</dbReference>
<accession>A0A814VQJ3</accession>
<evidence type="ECO:0000313" key="1">
    <source>
        <dbReference type="EMBL" id="CAF1194250.1"/>
    </source>
</evidence>
<dbReference type="InterPro" id="IPR033749">
    <property type="entry name" value="Polyprenyl_synt_CS"/>
</dbReference>
<dbReference type="AlphaFoldDB" id="A0A814VQJ3"/>
<evidence type="ECO:0000313" key="2">
    <source>
        <dbReference type="EMBL" id="CAF1529611.1"/>
    </source>
</evidence>
<comment type="caution">
    <text evidence="1">The sequence shown here is derived from an EMBL/GenBank/DDBJ whole genome shotgun (WGS) entry which is preliminary data.</text>
</comment>
<evidence type="ECO:0000313" key="3">
    <source>
        <dbReference type="Proteomes" id="UP000663854"/>
    </source>
</evidence>
<proteinExistence type="predicted"/>
<keyword evidence="4" id="KW-1185">Reference proteome</keyword>
<dbReference type="Proteomes" id="UP000663870">
    <property type="component" value="Unassembled WGS sequence"/>
</dbReference>
<dbReference type="EMBL" id="CAJNOL010002797">
    <property type="protein sequence ID" value="CAF1529611.1"/>
    <property type="molecule type" value="Genomic_DNA"/>
</dbReference>
<name>A0A814VQJ3_9BILA</name>
<protein>
    <submittedName>
        <fullName evidence="1">Uncharacterized protein</fullName>
    </submittedName>
</protein>
<sequence>MDDMDNDILFEFESYEEFQRERLKLNAESTLKLWYSLPSNLTNIDNKLIRQQTLKQQKKRLRNLKFFAIYSMFLKKTFLKNRIRSKGFQLWNKTFNIPSLNDPCLYQIYQSLGRITNQFLNKGKEYDSKISYQELYKAGRTVWFMIAFQIQLNLPLILTDSIFGYNMLYPYTDDFIDSNQVSKETKIEFKKIFHDKLLHGQSTYNSNAHFHEKQSNVNHLNIEAYADKLEKIFDMVKFIENDWKRDEKNRGVYMSLATIHESQMKSILQHAKIEDGYQPTMTLIEQISAEKGGASLVAAAFLIEGQLTRAKMAYLEYLGFAFQLLDDLQDFHEDMKNNHRTIFTQTFLDGKTLDEPTGRLIQYCYSSPAFKIFSDDQRTISDSKNQCTLAHYVRISMMMFAIILILEAASQLKKYYSKQFYQDLSTLSPIPFDQLKTISVEEKIWAVVQNQWF</sequence>
<dbReference type="InterPro" id="IPR008949">
    <property type="entry name" value="Isoprenoid_synthase_dom_sf"/>
</dbReference>
<reference evidence="1" key="1">
    <citation type="submission" date="2021-02" db="EMBL/GenBank/DDBJ databases">
        <authorList>
            <person name="Nowell W R."/>
        </authorList>
    </citation>
    <scope>NUCLEOTIDE SEQUENCE</scope>
</reference>
<organism evidence="1 3">
    <name type="scientific">Rotaria sordida</name>
    <dbReference type="NCBI Taxonomy" id="392033"/>
    <lineage>
        <taxon>Eukaryota</taxon>
        <taxon>Metazoa</taxon>
        <taxon>Spiralia</taxon>
        <taxon>Gnathifera</taxon>
        <taxon>Rotifera</taxon>
        <taxon>Eurotatoria</taxon>
        <taxon>Bdelloidea</taxon>
        <taxon>Philodinida</taxon>
        <taxon>Philodinidae</taxon>
        <taxon>Rotaria</taxon>
    </lineage>
</organism>
<gene>
    <name evidence="2" type="ORF">JXQ802_LOCUS42136</name>
    <name evidence="1" type="ORF">PYM288_LOCUS24511</name>
</gene>
<evidence type="ECO:0000313" key="4">
    <source>
        <dbReference type="Proteomes" id="UP000663870"/>
    </source>
</evidence>
<dbReference type="PROSITE" id="PS00444">
    <property type="entry name" value="POLYPRENYL_SYNTHASE_2"/>
    <property type="match status" value="1"/>
</dbReference>
<dbReference type="Gene3D" id="1.10.600.10">
    <property type="entry name" value="Farnesyl Diphosphate Synthase"/>
    <property type="match status" value="1"/>
</dbReference>
<dbReference type="Proteomes" id="UP000663854">
    <property type="component" value="Unassembled WGS sequence"/>
</dbReference>
<dbReference type="SUPFAM" id="SSF48576">
    <property type="entry name" value="Terpenoid synthases"/>
    <property type="match status" value="1"/>
</dbReference>